<gene>
    <name evidence="8" type="ORF">C2S53_005167</name>
</gene>
<keyword evidence="9" id="KW-1185">Reference proteome</keyword>
<feature type="transmembrane region" description="Helical" evidence="7">
    <location>
        <begin position="37"/>
        <end position="61"/>
    </location>
</feature>
<proteinExistence type="inferred from homology"/>
<dbReference type="GO" id="GO:0016020">
    <property type="term" value="C:membrane"/>
    <property type="evidence" value="ECO:0007669"/>
    <property type="project" value="UniProtKB-SubCell"/>
</dbReference>
<feature type="transmembrane region" description="Helical" evidence="7">
    <location>
        <begin position="411"/>
        <end position="431"/>
    </location>
</feature>
<evidence type="ECO:0000256" key="4">
    <source>
        <dbReference type="ARBA" id="ARBA00022989"/>
    </source>
</evidence>
<evidence type="ECO:0000256" key="2">
    <source>
        <dbReference type="ARBA" id="ARBA00005982"/>
    </source>
</evidence>
<protein>
    <submittedName>
        <fullName evidence="8">Nitrate excretion transporter1</fullName>
    </submittedName>
</protein>
<evidence type="ECO:0000313" key="9">
    <source>
        <dbReference type="Proteomes" id="UP001190926"/>
    </source>
</evidence>
<name>A0AAD4JMK3_PERFH</name>
<dbReference type="Proteomes" id="UP001190926">
    <property type="component" value="Unassembled WGS sequence"/>
</dbReference>
<keyword evidence="3 7" id="KW-0812">Transmembrane</keyword>
<feature type="transmembrane region" description="Helical" evidence="7">
    <location>
        <begin position="147"/>
        <end position="167"/>
    </location>
</feature>
<dbReference type="Gene3D" id="1.20.1250.20">
    <property type="entry name" value="MFS general substrate transporter like domains"/>
    <property type="match status" value="1"/>
</dbReference>
<sequence>MAALHDHANIASLAGDGEPPPPSTADRHRGGWTTFPFVIACVAGLTLAAGGLVNNLIVFLINEFNIESVDAAQINNVFNGCVNLFPLIGAVAADSLLGCFSVIWISSLISLLGFILLLLTVTVDNLSPPGCKTGSNFCIPPSRTQYAVLYTALALVSIGVAGTRFTLVTMGANQFTKLKHQSTYFNWYFFSLYGASFVSATGIVYVEDNVSWGWGFGICIAANVIGLALFLIGSPFYCHDKPQASPFTSLLRVLIVSVRKRKAIISSEAKDYYYGDHQSKGIVAEAPTKSFRSLNRAALKAEGDVETNGSIAKPWRLCSVQQVEDLKNLIRITPVWSSSIFLSTPIGVLLSLTVLQALATDRHVAGRRSFQLSAGSMIVFALLATALGVILTDRFLWPVWRKLRGKNPTALQQIGIGHVLNIASMAVAALVESKRRGSATSRHLMSILWLVPQMVVVGVGEAFHFPGQVTLYYQEFPSCLKSLSSAMVAMAIGLAYYLSTAVVDFIRRITDWLPNDINDGRVDNVYWVMVVIGVINFGYYLVISWLYRCKNVQV</sequence>
<evidence type="ECO:0000256" key="3">
    <source>
        <dbReference type="ARBA" id="ARBA00022692"/>
    </source>
</evidence>
<evidence type="ECO:0000256" key="6">
    <source>
        <dbReference type="ARBA" id="ARBA00044504"/>
    </source>
</evidence>
<dbReference type="SUPFAM" id="SSF103473">
    <property type="entry name" value="MFS general substrate transporter"/>
    <property type="match status" value="1"/>
</dbReference>
<keyword evidence="4 7" id="KW-1133">Transmembrane helix</keyword>
<dbReference type="InterPro" id="IPR036259">
    <property type="entry name" value="MFS_trans_sf"/>
</dbReference>
<evidence type="ECO:0000256" key="7">
    <source>
        <dbReference type="SAM" id="Phobius"/>
    </source>
</evidence>
<feature type="transmembrane region" description="Helical" evidence="7">
    <location>
        <begin position="187"/>
        <end position="206"/>
    </location>
</feature>
<comment type="similarity">
    <text evidence="6">Belongs to the major facilitator superfamily. Phosphate:H(+) symporter (TC 2.A.1.9) family.</text>
</comment>
<dbReference type="GO" id="GO:0022857">
    <property type="term" value="F:transmembrane transporter activity"/>
    <property type="evidence" value="ECO:0007669"/>
    <property type="project" value="InterPro"/>
</dbReference>
<evidence type="ECO:0000256" key="5">
    <source>
        <dbReference type="ARBA" id="ARBA00023136"/>
    </source>
</evidence>
<feature type="transmembrane region" description="Helical" evidence="7">
    <location>
        <begin position="483"/>
        <end position="506"/>
    </location>
</feature>
<dbReference type="PANTHER" id="PTHR11654">
    <property type="entry name" value="OLIGOPEPTIDE TRANSPORTER-RELATED"/>
    <property type="match status" value="1"/>
</dbReference>
<organism evidence="8 9">
    <name type="scientific">Perilla frutescens var. hirtella</name>
    <name type="common">Perilla citriodora</name>
    <name type="synonym">Perilla setoyensis</name>
    <dbReference type="NCBI Taxonomy" id="608512"/>
    <lineage>
        <taxon>Eukaryota</taxon>
        <taxon>Viridiplantae</taxon>
        <taxon>Streptophyta</taxon>
        <taxon>Embryophyta</taxon>
        <taxon>Tracheophyta</taxon>
        <taxon>Spermatophyta</taxon>
        <taxon>Magnoliopsida</taxon>
        <taxon>eudicotyledons</taxon>
        <taxon>Gunneridae</taxon>
        <taxon>Pentapetalae</taxon>
        <taxon>asterids</taxon>
        <taxon>lamiids</taxon>
        <taxon>Lamiales</taxon>
        <taxon>Lamiaceae</taxon>
        <taxon>Nepetoideae</taxon>
        <taxon>Elsholtzieae</taxon>
        <taxon>Perilla</taxon>
    </lineage>
</organism>
<dbReference type="EMBL" id="SDAM02000019">
    <property type="protein sequence ID" value="KAH6836548.1"/>
    <property type="molecule type" value="Genomic_DNA"/>
</dbReference>
<accession>A0AAD4JMK3</accession>
<feature type="transmembrane region" description="Helical" evidence="7">
    <location>
        <begin position="526"/>
        <end position="547"/>
    </location>
</feature>
<feature type="transmembrane region" description="Helical" evidence="7">
    <location>
        <begin position="370"/>
        <end position="391"/>
    </location>
</feature>
<dbReference type="AlphaFoldDB" id="A0AAD4JMK3"/>
<comment type="similarity">
    <text evidence="2">Belongs to the major facilitator superfamily. Proton-dependent oligopeptide transporter (POT/PTR) (TC 2.A.17) family.</text>
</comment>
<feature type="transmembrane region" description="Helical" evidence="7">
    <location>
        <begin position="102"/>
        <end position="126"/>
    </location>
</feature>
<feature type="transmembrane region" description="Helical" evidence="7">
    <location>
        <begin position="213"/>
        <end position="237"/>
    </location>
</feature>
<comment type="subcellular location">
    <subcellularLocation>
        <location evidence="1">Membrane</location>
        <topology evidence="1">Multi-pass membrane protein</topology>
    </subcellularLocation>
</comment>
<keyword evidence="5 7" id="KW-0472">Membrane</keyword>
<evidence type="ECO:0000313" key="8">
    <source>
        <dbReference type="EMBL" id="KAH6836548.1"/>
    </source>
</evidence>
<feature type="transmembrane region" description="Helical" evidence="7">
    <location>
        <begin position="443"/>
        <end position="463"/>
    </location>
</feature>
<dbReference type="Pfam" id="PF00854">
    <property type="entry name" value="PTR2"/>
    <property type="match status" value="1"/>
</dbReference>
<evidence type="ECO:0000256" key="1">
    <source>
        <dbReference type="ARBA" id="ARBA00004141"/>
    </source>
</evidence>
<reference evidence="8 9" key="1">
    <citation type="journal article" date="2021" name="Nat. Commun.">
        <title>Incipient diploidization of the medicinal plant Perilla within 10,000 years.</title>
        <authorList>
            <person name="Zhang Y."/>
            <person name="Shen Q."/>
            <person name="Leng L."/>
            <person name="Zhang D."/>
            <person name="Chen S."/>
            <person name="Shi Y."/>
            <person name="Ning Z."/>
            <person name="Chen S."/>
        </authorList>
    </citation>
    <scope>NUCLEOTIDE SEQUENCE [LARGE SCALE GENOMIC DNA]</scope>
    <source>
        <strain evidence="9">cv. PC099</strain>
    </source>
</reference>
<comment type="caution">
    <text evidence="8">The sequence shown here is derived from an EMBL/GenBank/DDBJ whole genome shotgun (WGS) entry which is preliminary data.</text>
</comment>
<dbReference type="InterPro" id="IPR000109">
    <property type="entry name" value="POT_fam"/>
</dbReference>